<protein>
    <submittedName>
        <fullName evidence="1">Uncharacterized protein</fullName>
    </submittedName>
</protein>
<dbReference type="EMBL" id="CP000783">
    <property type="protein sequence ID" value="ABU75746.1"/>
    <property type="molecule type" value="Genomic_DNA"/>
</dbReference>
<sequence length="34" mass="4011">MKTRFATFKMDVISKNETLFRCFISFCGLSFNAR</sequence>
<dbReference type="Proteomes" id="UP000000260">
    <property type="component" value="Chromosome"/>
</dbReference>
<dbReference type="AlphaFoldDB" id="A7MR58"/>
<reference evidence="1 2" key="1">
    <citation type="journal article" date="2010" name="PLoS ONE">
        <title>Genome sequence of Cronobacter sakazakii BAA-894 and comparative genomic hybridization analysis with other Cronobacter species.</title>
        <authorList>
            <person name="Kucerova E."/>
            <person name="Clifton S.W."/>
            <person name="Xia X.Q."/>
            <person name="Long F."/>
            <person name="Porwollik S."/>
            <person name="Fulton L."/>
            <person name="Fronick C."/>
            <person name="Minx P."/>
            <person name="Kyung K."/>
            <person name="Warren W."/>
            <person name="Fulton R."/>
            <person name="Feng D."/>
            <person name="Wollam A."/>
            <person name="Shah N."/>
            <person name="Bhonagiri V."/>
            <person name="Nash W.E."/>
            <person name="Hallsworth-Pepin K."/>
            <person name="Wilson R.K."/>
            <person name="McClelland M."/>
            <person name="Forsythe S.J."/>
        </authorList>
    </citation>
    <scope>NUCLEOTIDE SEQUENCE [LARGE SCALE GENOMIC DNA]</scope>
    <source>
        <strain evidence="1 2">ATCC BAA-894</strain>
    </source>
</reference>
<dbReference type="KEGG" id="esa:ESA_00450"/>
<dbReference type="HOGENOM" id="CLU_3373297_0_0_6"/>
<accession>A7MR58</accession>
<keyword evidence="2" id="KW-1185">Reference proteome</keyword>
<gene>
    <name evidence="1" type="ordered locus">ESA_00450</name>
</gene>
<name>A7MR58_CROS8</name>
<organism evidence="1 2">
    <name type="scientific">Cronobacter sakazakii (strain ATCC BAA-894)</name>
    <name type="common">Enterobacter sakazakii</name>
    <dbReference type="NCBI Taxonomy" id="290339"/>
    <lineage>
        <taxon>Bacteria</taxon>
        <taxon>Pseudomonadati</taxon>
        <taxon>Pseudomonadota</taxon>
        <taxon>Gammaproteobacteria</taxon>
        <taxon>Enterobacterales</taxon>
        <taxon>Enterobacteriaceae</taxon>
        <taxon>Cronobacter</taxon>
    </lineage>
</organism>
<evidence type="ECO:0000313" key="1">
    <source>
        <dbReference type="EMBL" id="ABU75746.1"/>
    </source>
</evidence>
<evidence type="ECO:0000313" key="2">
    <source>
        <dbReference type="Proteomes" id="UP000000260"/>
    </source>
</evidence>
<proteinExistence type="predicted"/>